<dbReference type="AlphaFoldDB" id="A0A765XAC9"/>
<proteinExistence type="predicted"/>
<evidence type="ECO:0000313" key="1">
    <source>
        <dbReference type="EMBL" id="HAG5772726.1"/>
    </source>
</evidence>
<reference evidence="1" key="2">
    <citation type="submission" date="2020-02" db="EMBL/GenBank/DDBJ databases">
        <authorList>
            <consortium name="NCBI Pathogen Detection Project"/>
        </authorList>
    </citation>
    <scope>NUCLEOTIDE SEQUENCE</scope>
    <source>
        <strain evidence="1">1839</strain>
    </source>
</reference>
<dbReference type="InterPro" id="IPR010382">
    <property type="entry name" value="DUF977"/>
</dbReference>
<dbReference type="RefSeq" id="WP_024229932.1">
    <property type="nucleotide sequence ID" value="NZ_CP071263.1"/>
</dbReference>
<dbReference type="EMBL" id="DAAYTU010000043">
    <property type="protein sequence ID" value="HAG5772726.1"/>
    <property type="molecule type" value="Genomic_DNA"/>
</dbReference>
<gene>
    <name evidence="1" type="ORF">GGB84_004492</name>
</gene>
<name>A0A765XAC9_ECOLX</name>
<dbReference type="Pfam" id="PF06163">
    <property type="entry name" value="DUF977"/>
    <property type="match status" value="1"/>
</dbReference>
<dbReference type="InterPro" id="IPR036388">
    <property type="entry name" value="WH-like_DNA-bd_sf"/>
</dbReference>
<reference evidence="1" key="1">
    <citation type="journal article" date="2018" name="Genome Biol.">
        <title>SKESA: strategic k-mer extension for scrupulous assemblies.</title>
        <authorList>
            <person name="Souvorov A."/>
            <person name="Agarwala R."/>
            <person name="Lipman D.J."/>
        </authorList>
    </citation>
    <scope>NUCLEOTIDE SEQUENCE [LARGE SCALE GENOMIC DNA]</scope>
    <source>
        <strain evidence="1">1839</strain>
    </source>
</reference>
<comment type="caution">
    <text evidence="1">The sequence shown here is derived from an EMBL/GenBank/DDBJ whole genome shotgun (WGS) entry which is preliminary data.</text>
</comment>
<organism evidence="1">
    <name type="scientific">Escherichia coli</name>
    <dbReference type="NCBI Taxonomy" id="562"/>
    <lineage>
        <taxon>Bacteria</taxon>
        <taxon>Pseudomonadati</taxon>
        <taxon>Pseudomonadota</taxon>
        <taxon>Gammaproteobacteria</taxon>
        <taxon>Enterobacterales</taxon>
        <taxon>Enterobacteriaceae</taxon>
        <taxon>Escherichia</taxon>
    </lineage>
</organism>
<accession>A0A765XAC9</accession>
<dbReference type="Gene3D" id="1.10.10.10">
    <property type="entry name" value="Winged helix-like DNA-binding domain superfamily/Winged helix DNA-binding domain"/>
    <property type="match status" value="1"/>
</dbReference>
<sequence length="138" mass="16158">MRNVFTPEYREQLKARIVELVRRDGRKTRKQLEDETGATRHLIEVLAKELVGSGIVYGSGHGIFPSEQARKDWIKARKEMSKGTAKKKRDPELIYSLPDGEIRCYNRRQNIICRECRQSEAMQRVLDFYQGNFQEVVL</sequence>
<protein>
    <submittedName>
        <fullName evidence="1">DUF977 family protein</fullName>
    </submittedName>
</protein>